<dbReference type="eggNOG" id="COG0465">
    <property type="taxonomic scope" value="Bacteria"/>
</dbReference>
<name>Q0G270_9HYPH</name>
<feature type="domain" description="AAA+ ATPase" evidence="2">
    <location>
        <begin position="259"/>
        <end position="399"/>
    </location>
</feature>
<dbReference type="Gene3D" id="1.20.58.760">
    <property type="entry name" value="Peptidase M41"/>
    <property type="match status" value="1"/>
</dbReference>
<dbReference type="SUPFAM" id="SSF52540">
    <property type="entry name" value="P-loop containing nucleoside triphosphate hydrolases"/>
    <property type="match status" value="1"/>
</dbReference>
<dbReference type="RefSeq" id="WP_007065377.1">
    <property type="nucleotide sequence ID" value="NZ_DS022272.1"/>
</dbReference>
<proteinExistence type="predicted"/>
<dbReference type="SMART" id="SM00382">
    <property type="entry name" value="AAA"/>
    <property type="match status" value="1"/>
</dbReference>
<dbReference type="AlphaFoldDB" id="Q0G270"/>
<protein>
    <submittedName>
        <fullName evidence="3">ATP-dependent Zn protease</fullName>
    </submittedName>
</protein>
<dbReference type="PANTHER" id="PTHR23076:SF97">
    <property type="entry name" value="ATP-DEPENDENT ZINC METALLOPROTEASE YME1L1"/>
    <property type="match status" value="1"/>
</dbReference>
<comment type="caution">
    <text evidence="3">The sequence shown here is derived from an EMBL/GenBank/DDBJ whole genome shotgun (WGS) entry which is preliminary data.</text>
</comment>
<evidence type="ECO:0000313" key="3">
    <source>
        <dbReference type="EMBL" id="EAU41328.1"/>
    </source>
</evidence>
<dbReference type="STRING" id="217511.GCA_001463845_02163"/>
<dbReference type="GO" id="GO:0006508">
    <property type="term" value="P:proteolysis"/>
    <property type="evidence" value="ECO:0007669"/>
    <property type="project" value="UniProtKB-KW"/>
</dbReference>
<dbReference type="GO" id="GO:0005524">
    <property type="term" value="F:ATP binding"/>
    <property type="evidence" value="ECO:0007669"/>
    <property type="project" value="InterPro"/>
</dbReference>
<organism evidence="3 4">
    <name type="scientific">Fulvimarina pelagi HTCC2506</name>
    <dbReference type="NCBI Taxonomy" id="314231"/>
    <lineage>
        <taxon>Bacteria</taxon>
        <taxon>Pseudomonadati</taxon>
        <taxon>Pseudomonadota</taxon>
        <taxon>Alphaproteobacteria</taxon>
        <taxon>Hyphomicrobiales</taxon>
        <taxon>Aurantimonadaceae</taxon>
        <taxon>Fulvimarina</taxon>
    </lineage>
</organism>
<evidence type="ECO:0000259" key="2">
    <source>
        <dbReference type="SMART" id="SM00382"/>
    </source>
</evidence>
<dbReference type="Gene3D" id="1.10.8.60">
    <property type="match status" value="1"/>
</dbReference>
<gene>
    <name evidence="3" type="ORF">FP2506_01135</name>
</gene>
<feature type="region of interest" description="Disordered" evidence="1">
    <location>
        <begin position="203"/>
        <end position="222"/>
    </location>
</feature>
<dbReference type="Proteomes" id="UP000004310">
    <property type="component" value="Unassembled WGS sequence"/>
</dbReference>
<dbReference type="PANTHER" id="PTHR23076">
    <property type="entry name" value="METALLOPROTEASE M41 FTSH"/>
    <property type="match status" value="1"/>
</dbReference>
<keyword evidence="3" id="KW-0378">Hydrolase</keyword>
<dbReference type="Gene3D" id="3.40.50.300">
    <property type="entry name" value="P-loop containing nucleotide triphosphate hydrolases"/>
    <property type="match status" value="1"/>
</dbReference>
<reference evidence="3 4" key="1">
    <citation type="journal article" date="2010" name="J. Bacteriol.">
        <title>Genome sequence of Fulvimarina pelagi HTCC2506T, a Mn(II)-oxidizing alphaproteobacterium possessing an aerobic anoxygenic photosynthetic gene cluster and Xanthorhodopsin.</title>
        <authorList>
            <person name="Kang I."/>
            <person name="Oh H.M."/>
            <person name="Lim S.I."/>
            <person name="Ferriera S."/>
            <person name="Giovannoni S.J."/>
            <person name="Cho J.C."/>
        </authorList>
    </citation>
    <scope>NUCLEOTIDE SEQUENCE [LARGE SCALE GENOMIC DNA]</scope>
    <source>
        <strain evidence="3 4">HTCC2506</strain>
    </source>
</reference>
<dbReference type="InterPro" id="IPR037219">
    <property type="entry name" value="Peptidase_M41-like"/>
</dbReference>
<dbReference type="GO" id="GO:0004222">
    <property type="term" value="F:metalloendopeptidase activity"/>
    <property type="evidence" value="ECO:0007669"/>
    <property type="project" value="InterPro"/>
</dbReference>
<dbReference type="SUPFAM" id="SSF140990">
    <property type="entry name" value="FtsH protease domain-like"/>
    <property type="match status" value="1"/>
</dbReference>
<dbReference type="GO" id="GO:0004176">
    <property type="term" value="F:ATP-dependent peptidase activity"/>
    <property type="evidence" value="ECO:0007669"/>
    <property type="project" value="InterPro"/>
</dbReference>
<dbReference type="Pfam" id="PF00004">
    <property type="entry name" value="AAA"/>
    <property type="match status" value="1"/>
</dbReference>
<dbReference type="InterPro" id="IPR000642">
    <property type="entry name" value="Peptidase_M41"/>
</dbReference>
<sequence>MSLDMLAEAEDASHRSRERRHLDDQIADLLPSQRLIYDILLDRVRAAAENRGDRHVLLGIRGFDAMWLETAYEAAKLILMSTLGSTHVDCTAVARNTSSVQRALPLTVDAIARHLEDGPVLVMMLPDDETPTLIEAIADDIVEIAEPPPAAFAAAIGLEDLGRLSPHHRLSAFRPVRFDMAMSRGRNAEERLAILDAILADDADDEPDEKTPAQRPAPSADALPRVEDLHGYGAAGDFARRLVEDLAAYRRGDLEWRDIDSGALFVGPPGTGKTMLAAAIAGSSGAHFVPTSYAEWQSSRGGYLGDVTKAIRRTFEDAAANLPAIVFIDEIDAIRARGTSDRNDSWFVAINGCLLECMDGVARREGIVVLAACNHDRMLDPALVRAGRLDRRFFIGLPDEEALAGIFRHHLGAGVADDAIGQVATLFAGTMSGADVVRIARDARRRARLAGRQISADDLIAVAVPPETRSPAVLSRVAIHEAGHAVVRMIFGTIPTALSIIETGDVGGAVRSSRDASTFEGLRGELEEEVACALAGRAAEDVLLGSVSAGAGGNGDSDLARATGLLAASESILGLGRTIAHGMEVDGVVVHERLARIYAETVMLVARHRGAVEDLAGRAIRHRVLGRATLVAFAEEYGFSGR</sequence>
<dbReference type="InterPro" id="IPR003593">
    <property type="entry name" value="AAA+_ATPase"/>
</dbReference>
<dbReference type="Pfam" id="PF01434">
    <property type="entry name" value="Peptidase_M41"/>
    <property type="match status" value="1"/>
</dbReference>
<dbReference type="GO" id="GO:0005886">
    <property type="term" value="C:plasma membrane"/>
    <property type="evidence" value="ECO:0007669"/>
    <property type="project" value="TreeGrafter"/>
</dbReference>
<evidence type="ECO:0000313" key="4">
    <source>
        <dbReference type="Proteomes" id="UP000004310"/>
    </source>
</evidence>
<dbReference type="GO" id="GO:0030163">
    <property type="term" value="P:protein catabolic process"/>
    <property type="evidence" value="ECO:0007669"/>
    <property type="project" value="TreeGrafter"/>
</dbReference>
<dbReference type="InterPro" id="IPR027417">
    <property type="entry name" value="P-loop_NTPase"/>
</dbReference>
<keyword evidence="3" id="KW-0645">Protease</keyword>
<dbReference type="EMBL" id="AATP01000003">
    <property type="protein sequence ID" value="EAU41328.1"/>
    <property type="molecule type" value="Genomic_DNA"/>
</dbReference>
<evidence type="ECO:0000256" key="1">
    <source>
        <dbReference type="SAM" id="MobiDB-lite"/>
    </source>
</evidence>
<dbReference type="CDD" id="cd19481">
    <property type="entry name" value="RecA-like_protease"/>
    <property type="match status" value="1"/>
</dbReference>
<dbReference type="GO" id="GO:0016887">
    <property type="term" value="F:ATP hydrolysis activity"/>
    <property type="evidence" value="ECO:0007669"/>
    <property type="project" value="InterPro"/>
</dbReference>
<dbReference type="InterPro" id="IPR003959">
    <property type="entry name" value="ATPase_AAA_core"/>
</dbReference>
<dbReference type="HOGENOM" id="CLU_000688_20_0_5"/>
<accession>Q0G270</accession>
<keyword evidence="4" id="KW-1185">Reference proteome</keyword>